<keyword evidence="2 5" id="KW-0479">Metal-binding</keyword>
<evidence type="ECO:0000256" key="4">
    <source>
        <dbReference type="PIRSR" id="PIRSR015582-1"/>
    </source>
</evidence>
<dbReference type="GO" id="GO:0006107">
    <property type="term" value="P:oxaloacetate metabolic process"/>
    <property type="evidence" value="ECO:0007669"/>
    <property type="project" value="TreeGrafter"/>
</dbReference>
<dbReference type="InterPro" id="IPR040442">
    <property type="entry name" value="Pyrv_kinase-like_dom_sf"/>
</dbReference>
<accession>A0A1M7G846</accession>
<dbReference type="STRING" id="44933.SAMN05660971_02226"/>
<name>A0A1M7G846_9GAMM</name>
<keyword evidence="11" id="KW-1185">Reference proteome</keyword>
<dbReference type="Proteomes" id="UP000321726">
    <property type="component" value="Unassembled WGS sequence"/>
</dbReference>
<evidence type="ECO:0000313" key="10">
    <source>
        <dbReference type="Proteomes" id="UP000184123"/>
    </source>
</evidence>
<feature type="binding site" evidence="4">
    <location>
        <position position="74"/>
    </location>
    <ligand>
        <name>substrate</name>
    </ligand>
</feature>
<proteinExistence type="predicted"/>
<dbReference type="Pfam" id="PF03328">
    <property type="entry name" value="HpcH_HpaI"/>
    <property type="match status" value="1"/>
</dbReference>
<evidence type="ECO:0000256" key="2">
    <source>
        <dbReference type="ARBA" id="ARBA00022723"/>
    </source>
</evidence>
<feature type="domain" description="HpcH/HpaI aldolase/citrate lyase" evidence="7">
    <location>
        <begin position="13"/>
        <end position="223"/>
    </location>
</feature>
<dbReference type="PANTHER" id="PTHR32308:SF10">
    <property type="entry name" value="CITRATE LYASE SUBUNIT BETA"/>
    <property type="match status" value="1"/>
</dbReference>
<dbReference type="InterPro" id="IPR005000">
    <property type="entry name" value="Aldolase/citrate-lyase_domain"/>
</dbReference>
<dbReference type="EMBL" id="FRCA01000005">
    <property type="protein sequence ID" value="SHM12305.1"/>
    <property type="molecule type" value="Genomic_DNA"/>
</dbReference>
<feature type="binding site" evidence="4">
    <location>
        <position position="135"/>
    </location>
    <ligand>
        <name>substrate</name>
    </ligand>
</feature>
<reference evidence="9 10" key="1">
    <citation type="submission" date="2016-11" db="EMBL/GenBank/DDBJ databases">
        <authorList>
            <person name="Jaros S."/>
            <person name="Januszkiewicz K."/>
            <person name="Wedrychowicz H."/>
        </authorList>
    </citation>
    <scope>NUCLEOTIDE SEQUENCE [LARGE SCALE GENOMIC DNA]</scope>
    <source>
        <strain evidence="9 10">DSM 4740</strain>
    </source>
</reference>
<dbReference type="GO" id="GO:0016829">
    <property type="term" value="F:lyase activity"/>
    <property type="evidence" value="ECO:0007669"/>
    <property type="project" value="UniProtKB-KW"/>
</dbReference>
<keyword evidence="3 5" id="KW-0460">Magnesium</keyword>
<evidence type="ECO:0000313" key="9">
    <source>
        <dbReference type="EMBL" id="SHM12305.1"/>
    </source>
</evidence>
<evidence type="ECO:0000313" key="8">
    <source>
        <dbReference type="EMBL" id="GEN23685.1"/>
    </source>
</evidence>
<sequence length="256" mass="27838">MSLPFKTPIKDLRSWLFIGGHDLERIESALEQGPDVLVVDLEEFTPAESRQAVCAGFAEIVARCERHHCVAAVRINRLSEGGAEELVALSRIPAVVFLPQVDSAQCIAELDPLLTERELRSGLTSGSTVLIPTLESRLGLERSDEILRASPRLEAALLGSGDLARDLGLESGNRVAGLAAWRRHLVEACRHVECLAIDGPWPEPQGFVEDQAWAQQLGFRARCVVDSRQIAPLHQALASGPGIRPRPGASPTPMNR</sequence>
<dbReference type="PANTHER" id="PTHR32308">
    <property type="entry name" value="LYASE BETA SUBUNIT, PUTATIVE (AFU_ORTHOLOGUE AFUA_4G13030)-RELATED"/>
    <property type="match status" value="1"/>
</dbReference>
<feature type="binding site" evidence="5">
    <location>
        <position position="135"/>
    </location>
    <ligand>
        <name>Mg(2+)</name>
        <dbReference type="ChEBI" id="CHEBI:18420"/>
    </ligand>
</feature>
<dbReference type="SUPFAM" id="SSF51621">
    <property type="entry name" value="Phosphoenolpyruvate/pyruvate domain"/>
    <property type="match status" value="1"/>
</dbReference>
<dbReference type="RefSeq" id="WP_073435266.1">
    <property type="nucleotide sequence ID" value="NZ_BJXU01000053.1"/>
</dbReference>
<evidence type="ECO:0000256" key="3">
    <source>
        <dbReference type="ARBA" id="ARBA00022842"/>
    </source>
</evidence>
<keyword evidence="9" id="KW-0456">Lyase</keyword>
<dbReference type="AlphaFoldDB" id="A0A1M7G846"/>
<dbReference type="InterPro" id="IPR011206">
    <property type="entry name" value="Citrate_lyase_beta/mcl1/mcl2"/>
</dbReference>
<gene>
    <name evidence="8" type="primary">citE</name>
    <name evidence="8" type="ORF">HCU01_16340</name>
    <name evidence="9" type="ORF">SAMN05660971_02226</name>
</gene>
<dbReference type="EMBL" id="BJXU01000053">
    <property type="protein sequence ID" value="GEN23685.1"/>
    <property type="molecule type" value="Genomic_DNA"/>
</dbReference>
<evidence type="ECO:0000256" key="6">
    <source>
        <dbReference type="SAM" id="MobiDB-lite"/>
    </source>
</evidence>
<evidence type="ECO:0000313" key="11">
    <source>
        <dbReference type="Proteomes" id="UP000321726"/>
    </source>
</evidence>
<organism evidence="9 10">
    <name type="scientific">Halomonas cupida</name>
    <dbReference type="NCBI Taxonomy" id="44933"/>
    <lineage>
        <taxon>Bacteria</taxon>
        <taxon>Pseudomonadati</taxon>
        <taxon>Pseudomonadota</taxon>
        <taxon>Gammaproteobacteria</taxon>
        <taxon>Oceanospirillales</taxon>
        <taxon>Halomonadaceae</taxon>
        <taxon>Halomonas</taxon>
    </lineage>
</organism>
<feature type="region of interest" description="Disordered" evidence="6">
    <location>
        <begin position="236"/>
        <end position="256"/>
    </location>
</feature>
<evidence type="ECO:0000256" key="1">
    <source>
        <dbReference type="ARBA" id="ARBA00001946"/>
    </source>
</evidence>
<comment type="cofactor">
    <cofactor evidence="1">
        <name>Mg(2+)</name>
        <dbReference type="ChEBI" id="CHEBI:18420"/>
    </cofactor>
</comment>
<reference evidence="8 11" key="2">
    <citation type="submission" date="2019-07" db="EMBL/GenBank/DDBJ databases">
        <title>Whole genome shotgun sequence of Halomonas cupida NBRC 102219.</title>
        <authorList>
            <person name="Hosoyama A."/>
            <person name="Uohara A."/>
            <person name="Ohji S."/>
            <person name="Ichikawa N."/>
        </authorList>
    </citation>
    <scope>NUCLEOTIDE SEQUENCE [LARGE SCALE GENOMIC DNA]</scope>
    <source>
        <strain evidence="8 11">NBRC 102219</strain>
    </source>
</reference>
<feature type="binding site" evidence="5">
    <location>
        <position position="162"/>
    </location>
    <ligand>
        <name>Mg(2+)</name>
        <dbReference type="ChEBI" id="CHEBI:18420"/>
    </ligand>
</feature>
<dbReference type="GO" id="GO:0000287">
    <property type="term" value="F:magnesium ion binding"/>
    <property type="evidence" value="ECO:0007669"/>
    <property type="project" value="TreeGrafter"/>
</dbReference>
<dbReference type="OrthoDB" id="6427869at2"/>
<protein>
    <submittedName>
        <fullName evidence="8 9">Citrate lyase subunit beta</fullName>
    </submittedName>
</protein>
<dbReference type="Proteomes" id="UP000184123">
    <property type="component" value="Unassembled WGS sequence"/>
</dbReference>
<evidence type="ECO:0000256" key="5">
    <source>
        <dbReference type="PIRSR" id="PIRSR015582-2"/>
    </source>
</evidence>
<dbReference type="PIRSF" id="PIRSF015582">
    <property type="entry name" value="Cit_lyase_B"/>
    <property type="match status" value="1"/>
</dbReference>
<evidence type="ECO:0000259" key="7">
    <source>
        <dbReference type="Pfam" id="PF03328"/>
    </source>
</evidence>
<dbReference type="Gene3D" id="3.20.20.60">
    <property type="entry name" value="Phosphoenolpyruvate-binding domains"/>
    <property type="match status" value="1"/>
</dbReference>
<dbReference type="InterPro" id="IPR015813">
    <property type="entry name" value="Pyrv/PenolPyrv_kinase-like_dom"/>
</dbReference>